<evidence type="ECO:0000313" key="1">
    <source>
        <dbReference type="EMBL" id="MFC5524042.1"/>
    </source>
</evidence>
<organism evidence="1 2">
    <name type="scientific">Polaromonas jejuensis</name>
    <dbReference type="NCBI Taxonomy" id="457502"/>
    <lineage>
        <taxon>Bacteria</taxon>
        <taxon>Pseudomonadati</taxon>
        <taxon>Pseudomonadota</taxon>
        <taxon>Betaproteobacteria</taxon>
        <taxon>Burkholderiales</taxon>
        <taxon>Comamonadaceae</taxon>
        <taxon>Polaromonas</taxon>
    </lineage>
</organism>
<dbReference type="EMBL" id="JBHSMX010000066">
    <property type="protein sequence ID" value="MFC5524042.1"/>
    <property type="molecule type" value="Genomic_DNA"/>
</dbReference>
<accession>A0ABW0QKA5</accession>
<evidence type="ECO:0000313" key="2">
    <source>
        <dbReference type="Proteomes" id="UP001596084"/>
    </source>
</evidence>
<keyword evidence="2" id="KW-1185">Reference proteome</keyword>
<comment type="caution">
    <text evidence="1">The sequence shown here is derived from an EMBL/GenBank/DDBJ whole genome shotgun (WGS) entry which is preliminary data.</text>
</comment>
<reference evidence="2" key="1">
    <citation type="journal article" date="2019" name="Int. J. Syst. Evol. Microbiol.">
        <title>The Global Catalogue of Microorganisms (GCM) 10K type strain sequencing project: providing services to taxonomists for standard genome sequencing and annotation.</title>
        <authorList>
            <consortium name="The Broad Institute Genomics Platform"/>
            <consortium name="The Broad Institute Genome Sequencing Center for Infectious Disease"/>
            <person name="Wu L."/>
            <person name="Ma J."/>
        </authorList>
    </citation>
    <scope>NUCLEOTIDE SEQUENCE [LARGE SCALE GENOMIC DNA]</scope>
    <source>
        <strain evidence="2">CGMCC 4.7277</strain>
    </source>
</reference>
<name>A0ABW0QKA5_9BURK</name>
<gene>
    <name evidence="1" type="ORF">ACFPP7_24490</name>
</gene>
<proteinExistence type="predicted"/>
<dbReference type="RefSeq" id="WP_068832032.1">
    <property type="nucleotide sequence ID" value="NZ_JBHSMX010000066.1"/>
</dbReference>
<sequence length="93" mass="9939">MSTASRWALALIIALALGLSWQLDGPNDIEAAQDQSDALTELQAAAPGSARQQAAAQRLCREERGPNSEARFLPEGHLVCTMRRGLVTAQAQP</sequence>
<dbReference type="Proteomes" id="UP001596084">
    <property type="component" value="Unassembled WGS sequence"/>
</dbReference>
<protein>
    <submittedName>
        <fullName evidence="1">Uncharacterized protein</fullName>
    </submittedName>
</protein>